<keyword evidence="3" id="KW-1185">Reference proteome</keyword>
<dbReference type="SUPFAM" id="SSF51735">
    <property type="entry name" value="NAD(P)-binding Rossmann-fold domains"/>
    <property type="match status" value="1"/>
</dbReference>
<dbReference type="Gene3D" id="3.40.50.720">
    <property type="entry name" value="NAD(P)-binding Rossmann-like Domain"/>
    <property type="match status" value="1"/>
</dbReference>
<evidence type="ECO:0000259" key="1">
    <source>
        <dbReference type="Pfam" id="PF01370"/>
    </source>
</evidence>
<protein>
    <submittedName>
        <fullName evidence="2">Nucleoside-diphosphate sugar epimerase</fullName>
    </submittedName>
</protein>
<feature type="domain" description="NAD-dependent epimerase/dehydratase" evidence="1">
    <location>
        <begin position="3"/>
        <end position="242"/>
    </location>
</feature>
<comment type="caution">
    <text evidence="2">The sequence shown here is derived from an EMBL/GenBank/DDBJ whole genome shotgun (WGS) entry which is preliminary data.</text>
</comment>
<dbReference type="PANTHER" id="PTHR43245:SF52">
    <property type="entry name" value="NAD-DEPENDENT EPIMERASE_DEHYDRATASE"/>
    <property type="match status" value="1"/>
</dbReference>
<name>A0A8J3JPJ0_9ACTN</name>
<dbReference type="PANTHER" id="PTHR43245">
    <property type="entry name" value="BIFUNCTIONAL POLYMYXIN RESISTANCE PROTEIN ARNA"/>
    <property type="match status" value="1"/>
</dbReference>
<dbReference type="Proteomes" id="UP000601223">
    <property type="component" value="Unassembled WGS sequence"/>
</dbReference>
<dbReference type="InterPro" id="IPR050177">
    <property type="entry name" value="Lipid_A_modif_metabolic_enz"/>
</dbReference>
<evidence type="ECO:0000313" key="3">
    <source>
        <dbReference type="Proteomes" id="UP000601223"/>
    </source>
</evidence>
<sequence length="361" mass="37989">MRVVVVGATGNIGTAVLRRLLDGEEFDQVTGIARRLPREGAGPPYDRVRWHALDVGAPGATAELTSLFAGAAAVIQLAWQIQPSHDRARIRQTNVTGTANVAAATVAASVPMLLVASSVGAYAPGPKDDRVDEDWPVTGVAGSTYSEDKAEVEALLDVLEQEHPQLRVVRVRNGLAFQRSAAAEIARLFIGPLAPLSLLRHGRIPLLPGGKALRVQAVHSDDVAEAYARAILARAHGAFNIAADPVLDAASVGARFHGLAVPTPPALLHAAAALTWTARLQPTEPGWIRLAANCPLMSCHRAEVELGWRPRTDALDAFTELIEGMADGTGDGSAPLRSRPSATARLLAMAGGRLPGHGDPY</sequence>
<organism evidence="2 3">
    <name type="scientific">Catellatospora bangladeshensis</name>
    <dbReference type="NCBI Taxonomy" id="310355"/>
    <lineage>
        <taxon>Bacteria</taxon>
        <taxon>Bacillati</taxon>
        <taxon>Actinomycetota</taxon>
        <taxon>Actinomycetes</taxon>
        <taxon>Micromonosporales</taxon>
        <taxon>Micromonosporaceae</taxon>
        <taxon>Catellatospora</taxon>
    </lineage>
</organism>
<dbReference type="Pfam" id="PF01370">
    <property type="entry name" value="Epimerase"/>
    <property type="match status" value="1"/>
</dbReference>
<dbReference type="AlphaFoldDB" id="A0A8J3JPJ0"/>
<proteinExistence type="predicted"/>
<dbReference type="EMBL" id="BONF01000062">
    <property type="protein sequence ID" value="GIF86189.1"/>
    <property type="molecule type" value="Genomic_DNA"/>
</dbReference>
<dbReference type="RefSeq" id="WP_203757019.1">
    <property type="nucleotide sequence ID" value="NZ_BONF01000062.1"/>
</dbReference>
<dbReference type="InterPro" id="IPR001509">
    <property type="entry name" value="Epimerase_deHydtase"/>
</dbReference>
<gene>
    <name evidence="2" type="ORF">Cba03nite_75380</name>
</gene>
<accession>A0A8J3JPJ0</accession>
<reference evidence="2 3" key="1">
    <citation type="submission" date="2021-01" db="EMBL/GenBank/DDBJ databases">
        <title>Whole genome shotgun sequence of Catellatospora bangladeshensis NBRC 107357.</title>
        <authorList>
            <person name="Komaki H."/>
            <person name="Tamura T."/>
        </authorList>
    </citation>
    <scope>NUCLEOTIDE SEQUENCE [LARGE SCALE GENOMIC DNA]</scope>
    <source>
        <strain evidence="2 3">NBRC 107357</strain>
    </source>
</reference>
<evidence type="ECO:0000313" key="2">
    <source>
        <dbReference type="EMBL" id="GIF86189.1"/>
    </source>
</evidence>
<dbReference type="InterPro" id="IPR036291">
    <property type="entry name" value="NAD(P)-bd_dom_sf"/>
</dbReference>